<keyword evidence="5" id="KW-0862">Zinc</keyword>
<feature type="compositionally biased region" description="Polar residues" evidence="9">
    <location>
        <begin position="23"/>
        <end position="33"/>
    </location>
</feature>
<evidence type="ECO:0000256" key="1">
    <source>
        <dbReference type="ARBA" id="ARBA00004496"/>
    </source>
</evidence>
<reference evidence="11 12" key="1">
    <citation type="submission" date="2023-08" db="EMBL/GenBank/DDBJ databases">
        <title>A Necator americanus chromosomal reference genome.</title>
        <authorList>
            <person name="Ilik V."/>
            <person name="Petrzelkova K.J."/>
            <person name="Pardy F."/>
            <person name="Fuh T."/>
            <person name="Niatou-Singa F.S."/>
            <person name="Gouil Q."/>
            <person name="Baker L."/>
            <person name="Ritchie M.E."/>
            <person name="Jex A.R."/>
            <person name="Gazzola D."/>
            <person name="Li H."/>
            <person name="Toshio Fujiwara R."/>
            <person name="Zhan B."/>
            <person name="Aroian R.V."/>
            <person name="Pafco B."/>
            <person name="Schwarz E.M."/>
        </authorList>
    </citation>
    <scope>NUCLEOTIDE SEQUENCE [LARGE SCALE GENOMIC DNA]</scope>
    <source>
        <strain evidence="11 12">Aroian</strain>
        <tissue evidence="11">Whole animal</tissue>
    </source>
</reference>
<feature type="region of interest" description="Disordered" evidence="9">
    <location>
        <begin position="403"/>
        <end position="451"/>
    </location>
</feature>
<comment type="caution">
    <text evidence="11">The sequence shown here is derived from an EMBL/GenBank/DDBJ whole genome shotgun (WGS) entry which is preliminary data.</text>
</comment>
<evidence type="ECO:0000313" key="11">
    <source>
        <dbReference type="EMBL" id="KAK6734391.1"/>
    </source>
</evidence>
<dbReference type="PANTHER" id="PTHR12887">
    <property type="entry name" value="NANOS PROTEIN"/>
    <property type="match status" value="1"/>
</dbReference>
<proteinExistence type="inferred from homology"/>
<keyword evidence="3" id="KW-0479">Metal-binding</keyword>
<feature type="region of interest" description="Disordered" evidence="9">
    <location>
        <begin position="198"/>
        <end position="274"/>
    </location>
</feature>
<gene>
    <name evidence="11" type="primary">Necator_chrII.g5693</name>
    <name evidence="11" type="ORF">RB195_017900</name>
</gene>
<keyword evidence="4 8" id="KW-0863">Zinc-finger</keyword>
<dbReference type="InterPro" id="IPR008705">
    <property type="entry name" value="Nanos/Xcar2"/>
</dbReference>
<feature type="region of interest" description="Disordered" evidence="9">
    <location>
        <begin position="648"/>
        <end position="675"/>
    </location>
</feature>
<evidence type="ECO:0000256" key="7">
    <source>
        <dbReference type="ARBA" id="ARBA00022884"/>
    </source>
</evidence>
<evidence type="ECO:0000256" key="5">
    <source>
        <dbReference type="ARBA" id="ARBA00022833"/>
    </source>
</evidence>
<evidence type="ECO:0000256" key="3">
    <source>
        <dbReference type="ARBA" id="ARBA00022723"/>
    </source>
</evidence>
<organism evidence="11 12">
    <name type="scientific">Necator americanus</name>
    <name type="common">Human hookworm</name>
    <dbReference type="NCBI Taxonomy" id="51031"/>
    <lineage>
        <taxon>Eukaryota</taxon>
        <taxon>Metazoa</taxon>
        <taxon>Ecdysozoa</taxon>
        <taxon>Nematoda</taxon>
        <taxon>Chromadorea</taxon>
        <taxon>Rhabditida</taxon>
        <taxon>Rhabditina</taxon>
        <taxon>Rhabditomorpha</taxon>
        <taxon>Strongyloidea</taxon>
        <taxon>Ancylostomatidae</taxon>
        <taxon>Bunostominae</taxon>
        <taxon>Necator</taxon>
    </lineage>
</organism>
<feature type="compositionally biased region" description="Basic and acidic residues" evidence="9">
    <location>
        <begin position="569"/>
        <end position="581"/>
    </location>
</feature>
<evidence type="ECO:0000259" key="10">
    <source>
        <dbReference type="PROSITE" id="PS51522"/>
    </source>
</evidence>
<evidence type="ECO:0000256" key="8">
    <source>
        <dbReference type="PROSITE-ProRule" id="PRU00855"/>
    </source>
</evidence>
<dbReference type="InterPro" id="IPR024161">
    <property type="entry name" value="Znf_nanos-typ"/>
</dbReference>
<feature type="region of interest" description="Disordered" evidence="9">
    <location>
        <begin position="1"/>
        <end position="75"/>
    </location>
</feature>
<evidence type="ECO:0000256" key="2">
    <source>
        <dbReference type="ARBA" id="ARBA00022490"/>
    </source>
</evidence>
<name>A0ABR1C788_NECAM</name>
<sequence length="812" mass="88416">MSGTPLIRPGAQPQLDYGAVLPSQPTTTRTTPDSGLGADDQMRHQERRVPPPGFAHPPPHPHFIPQDSAVGGVHHQSGPGAYGPCDGNFDKEKVPYDGPSPFHRSSRYETESSVMGGDPMAYNRSQPMIINQNHHPSGPRYDECSGPRMVHPQNSAPNPGNPPAGVNYSQIPGYYSMGGAGGVGAVALQRSTIPSIPLGYESDVTHSQTQQSPHQMQQAMPQYYPPNQPPPSSMPYQQVQPPSGHPIYGGQSMQQQDPQQQHQPPPPMGPPPQAVMAVQQRNGGQFIVPMPHPGMMTPQYIGQQVVPTGAHYPPAGVYMQHAVRPAVFVPRGDMGYAPVEPTPPVMVPMPFVVHQVPPNQAPDPAPYQQAMEQQPPLTMDQYGEQEFGPNSAPTQPVRPMSMPPGIPNGIQPMMGVMHQPPQHSLHDSRSATASIPPLATQPSGYGPSPHARMYGFHPGTLAPPFMMAPHFGVPQHIMHSSPSRGRNSRMNSSFRGTSSYHNRNKQNHSPQTYSRQSSVMDANKDDAKATEMASMVSTEVQKLAIKPTEESGVRQEAEQEERLEEEEEVEKKEKEEEHISEEVQQESEPPAIVKPEKKSDDGKTTKELLSLAAPKTDIEKRATVPIVAVAPTVSVKAEVVQAKEKELNEDEISEKASIELRNKDSTQQASVQPLPLSDSSTSIKLDCTFCRSLGKTEEICTSHVIRAADGKVTCPELRKRTCNLCGATGDNSHSAVFCPLKSQPSLGEPVSDAPRIAHTAPQRSPSSYNKPMVFERRDGGGYRGGYRNPSHRGGYHQARGGGRYQAGTRRYK</sequence>
<feature type="domain" description="Nanos-type" evidence="10">
    <location>
        <begin position="686"/>
        <end position="740"/>
    </location>
</feature>
<feature type="compositionally biased region" description="Acidic residues" evidence="9">
    <location>
        <begin position="558"/>
        <end position="568"/>
    </location>
</feature>
<feature type="compositionally biased region" description="Low complexity" evidence="9">
    <location>
        <begin position="205"/>
        <end position="222"/>
    </location>
</feature>
<accession>A0ABR1C788</accession>
<evidence type="ECO:0000256" key="6">
    <source>
        <dbReference type="ARBA" id="ARBA00022845"/>
    </source>
</evidence>
<feature type="compositionally biased region" description="Basic and acidic residues" evidence="9">
    <location>
        <begin position="40"/>
        <end position="49"/>
    </location>
</feature>
<dbReference type="PROSITE" id="PS51522">
    <property type="entry name" value="ZF_NANOS"/>
    <property type="match status" value="1"/>
</dbReference>
<dbReference type="EMBL" id="JAVFWL010000002">
    <property type="protein sequence ID" value="KAK6734391.1"/>
    <property type="molecule type" value="Genomic_DNA"/>
</dbReference>
<comment type="similarity">
    <text evidence="8">Belongs to the nanos family.</text>
</comment>
<evidence type="ECO:0000256" key="4">
    <source>
        <dbReference type="ARBA" id="ARBA00022771"/>
    </source>
</evidence>
<keyword evidence="7 8" id="KW-0694">RNA-binding</keyword>
<feature type="compositionally biased region" description="Pro residues" evidence="9">
    <location>
        <begin position="50"/>
        <end position="62"/>
    </location>
</feature>
<keyword evidence="6 8" id="KW-0810">Translation regulation</keyword>
<feature type="compositionally biased region" description="Pro residues" evidence="9">
    <location>
        <begin position="223"/>
        <end position="233"/>
    </location>
</feature>
<dbReference type="Proteomes" id="UP001303046">
    <property type="component" value="Unassembled WGS sequence"/>
</dbReference>
<feature type="compositionally biased region" description="Basic and acidic residues" evidence="9">
    <location>
        <begin position="653"/>
        <end position="664"/>
    </location>
</feature>
<dbReference type="InterPro" id="IPR038129">
    <property type="entry name" value="Nanos_sf"/>
</dbReference>
<feature type="region of interest" description="Disordered" evidence="9">
    <location>
        <begin position="476"/>
        <end position="604"/>
    </location>
</feature>
<keyword evidence="2" id="KW-0963">Cytoplasm</keyword>
<dbReference type="Gene3D" id="4.10.60.30">
    <property type="entry name" value="Nanos, RNA-binding domain"/>
    <property type="match status" value="1"/>
</dbReference>
<feature type="compositionally biased region" description="Polar residues" evidence="9">
    <location>
        <begin position="478"/>
        <end position="520"/>
    </location>
</feature>
<feature type="compositionally biased region" description="Pro residues" evidence="9">
    <location>
        <begin position="263"/>
        <end position="273"/>
    </location>
</feature>
<evidence type="ECO:0000256" key="9">
    <source>
        <dbReference type="SAM" id="MobiDB-lite"/>
    </source>
</evidence>
<feature type="region of interest" description="Disordered" evidence="9">
    <location>
        <begin position="757"/>
        <end position="812"/>
    </location>
</feature>
<keyword evidence="12" id="KW-1185">Reference proteome</keyword>
<protein>
    <recommendedName>
        <fullName evidence="10">Nanos-type domain-containing protein</fullName>
    </recommendedName>
</protein>
<feature type="compositionally biased region" description="Polar residues" evidence="9">
    <location>
        <begin position="665"/>
        <end position="675"/>
    </location>
</feature>
<dbReference type="Pfam" id="PF05741">
    <property type="entry name" value="zf-nanos"/>
    <property type="match status" value="1"/>
</dbReference>
<evidence type="ECO:0000313" key="12">
    <source>
        <dbReference type="Proteomes" id="UP001303046"/>
    </source>
</evidence>
<comment type="subcellular location">
    <subcellularLocation>
        <location evidence="1">Cytoplasm</location>
    </subcellularLocation>
</comment>
<feature type="compositionally biased region" description="Basic and acidic residues" evidence="9">
    <location>
        <begin position="547"/>
        <end position="557"/>
    </location>
</feature>
<feature type="compositionally biased region" description="Basic and acidic residues" evidence="9">
    <location>
        <begin position="594"/>
        <end position="604"/>
    </location>
</feature>
<feature type="region of interest" description="Disordered" evidence="9">
    <location>
        <begin position="135"/>
        <end position="165"/>
    </location>
</feature>